<evidence type="ECO:0000256" key="2">
    <source>
        <dbReference type="SAM" id="Phobius"/>
    </source>
</evidence>
<accession>A0A061H3F3</accession>
<evidence type="ECO:0000313" key="4">
    <source>
        <dbReference type="Proteomes" id="UP000053664"/>
    </source>
</evidence>
<evidence type="ECO:0000256" key="1">
    <source>
        <dbReference type="SAM" id="MobiDB-lite"/>
    </source>
</evidence>
<dbReference type="GeneID" id="19320138"/>
<dbReference type="Proteomes" id="UP000053664">
    <property type="component" value="Unassembled WGS sequence"/>
</dbReference>
<sequence>MPIKICGPLIQFGATAEVYLVMLCLLVYATYKYVLLVHDILQSYPLLPDQAPAPTTTLPAAGPGGDAHPPSSPGTVRAIDDAELVDLSAASADDEADGDSACPSCGLAVCGTEAEDRVVALEDDHRMPSRVKRPRHPTTSPASPSARFAQPAEEGAKRVAQLSDETISGTDSACIVED</sequence>
<dbReference type="EMBL" id="KE361645">
    <property type="protein sequence ID" value="EPQ26410.1"/>
    <property type="molecule type" value="Genomic_DNA"/>
</dbReference>
<gene>
    <name evidence="3" type="ORF">PFL1_06058</name>
</gene>
<reference evidence="3 4" key="1">
    <citation type="journal article" date="2013" name="Plant Cell">
        <title>The transition from a phytopathogenic smut ancestor to an anamorphic biocontrol agent deciphered by comparative whole-genome analysis.</title>
        <authorList>
            <person name="Lefebvre F."/>
            <person name="Joly D.L."/>
            <person name="Labbe C."/>
            <person name="Teichmann B."/>
            <person name="Linning R."/>
            <person name="Belzile F."/>
            <person name="Bakkeren G."/>
            <person name="Belanger R.R."/>
        </authorList>
    </citation>
    <scope>NUCLEOTIDE SEQUENCE [LARGE SCALE GENOMIC DNA]</scope>
    <source>
        <strain evidence="3 4">PF-1</strain>
    </source>
</reference>
<proteinExistence type="predicted"/>
<keyword evidence="2" id="KW-1133">Transmembrane helix</keyword>
<feature type="region of interest" description="Disordered" evidence="1">
    <location>
        <begin position="122"/>
        <end position="178"/>
    </location>
</feature>
<dbReference type="HOGENOM" id="CLU_1511237_0_0_1"/>
<keyword evidence="2" id="KW-0472">Membrane</keyword>
<keyword evidence="2" id="KW-0812">Transmembrane</keyword>
<organism evidence="3 4">
    <name type="scientific">Pseudozyma flocculosa PF-1</name>
    <dbReference type="NCBI Taxonomy" id="1277687"/>
    <lineage>
        <taxon>Eukaryota</taxon>
        <taxon>Fungi</taxon>
        <taxon>Dikarya</taxon>
        <taxon>Basidiomycota</taxon>
        <taxon>Ustilaginomycotina</taxon>
        <taxon>Ustilaginomycetes</taxon>
        <taxon>Ustilaginales</taxon>
        <taxon>Ustilaginaceae</taxon>
        <taxon>Pseudozyma</taxon>
    </lineage>
</organism>
<dbReference type="AlphaFoldDB" id="A0A061H3F3"/>
<feature type="compositionally biased region" description="Low complexity" evidence="1">
    <location>
        <begin position="55"/>
        <end position="69"/>
    </location>
</feature>
<dbReference type="KEGG" id="pfp:PFL1_06058"/>
<protein>
    <submittedName>
        <fullName evidence="3">Uncharacterized protein</fullName>
    </submittedName>
</protein>
<dbReference type="RefSeq" id="XP_007881787.1">
    <property type="nucleotide sequence ID" value="XM_007883596.1"/>
</dbReference>
<feature type="region of interest" description="Disordered" evidence="1">
    <location>
        <begin position="55"/>
        <end position="79"/>
    </location>
</feature>
<name>A0A061H3F3_9BASI</name>
<evidence type="ECO:0000313" key="3">
    <source>
        <dbReference type="EMBL" id="EPQ26410.1"/>
    </source>
</evidence>
<feature type="transmembrane region" description="Helical" evidence="2">
    <location>
        <begin position="12"/>
        <end position="31"/>
    </location>
</feature>